<comment type="caution">
    <text evidence="2">The sequence shown here is derived from an EMBL/GenBank/DDBJ whole genome shotgun (WGS) entry which is preliminary data.</text>
</comment>
<protein>
    <submittedName>
        <fullName evidence="2">Uncharacterized protein</fullName>
    </submittedName>
</protein>
<dbReference type="Proteomes" id="UP001603857">
    <property type="component" value="Unassembled WGS sequence"/>
</dbReference>
<dbReference type="SUPFAM" id="SSF53756">
    <property type="entry name" value="UDP-Glycosyltransferase/glycogen phosphorylase"/>
    <property type="match status" value="1"/>
</dbReference>
<organism evidence="2 3">
    <name type="scientific">Flemingia macrophylla</name>
    <dbReference type="NCBI Taxonomy" id="520843"/>
    <lineage>
        <taxon>Eukaryota</taxon>
        <taxon>Viridiplantae</taxon>
        <taxon>Streptophyta</taxon>
        <taxon>Embryophyta</taxon>
        <taxon>Tracheophyta</taxon>
        <taxon>Spermatophyta</taxon>
        <taxon>Magnoliopsida</taxon>
        <taxon>eudicotyledons</taxon>
        <taxon>Gunneridae</taxon>
        <taxon>Pentapetalae</taxon>
        <taxon>rosids</taxon>
        <taxon>fabids</taxon>
        <taxon>Fabales</taxon>
        <taxon>Fabaceae</taxon>
        <taxon>Papilionoideae</taxon>
        <taxon>50 kb inversion clade</taxon>
        <taxon>NPAAA clade</taxon>
        <taxon>indigoferoid/millettioid clade</taxon>
        <taxon>Phaseoleae</taxon>
        <taxon>Flemingia</taxon>
    </lineage>
</organism>
<gene>
    <name evidence="2" type="ORF">Fmac_001870</name>
</gene>
<keyword evidence="3" id="KW-1185">Reference proteome</keyword>
<proteinExistence type="predicted"/>
<dbReference type="EMBL" id="JBGMDY010000001">
    <property type="protein sequence ID" value="KAL2347870.1"/>
    <property type="molecule type" value="Genomic_DNA"/>
</dbReference>
<dbReference type="AlphaFoldDB" id="A0ABD1NL46"/>
<sequence>MERTKRKVVWPRFAKHKMNEFLLLHNVKVTLRPNAYKNELVERNEINDVVKCFMEGKKGKKLHHQMKDLKKILFKVPTLRNCDAQSKIAIVTHLALRCGRGPHSCTIYSSVFYLTYSGKWLSAQAPSPRSESGYVSLQLVDEANASLDAKGRMGEFESGVGRRCTLVQPLGTFPPTRTPPAPEKKRRNKNKGSHSSKSKHSTLEEAVDATKKEKLATSNVRPIFTLPLLTKLVAQSFMSLFTKPKEVLSQKINADARRNTYAIHVGEPTRELVETKCKLAKTEKALKE</sequence>
<feature type="region of interest" description="Disordered" evidence="1">
    <location>
        <begin position="168"/>
        <end position="210"/>
    </location>
</feature>
<evidence type="ECO:0000313" key="2">
    <source>
        <dbReference type="EMBL" id="KAL2347870.1"/>
    </source>
</evidence>
<accession>A0ABD1NL46</accession>
<evidence type="ECO:0000256" key="1">
    <source>
        <dbReference type="SAM" id="MobiDB-lite"/>
    </source>
</evidence>
<reference evidence="2 3" key="1">
    <citation type="submission" date="2024-08" db="EMBL/GenBank/DDBJ databases">
        <title>Insights into the chromosomal genome structure of Flemingia macrophylla.</title>
        <authorList>
            <person name="Ding Y."/>
            <person name="Zhao Y."/>
            <person name="Bi W."/>
            <person name="Wu M."/>
            <person name="Zhao G."/>
            <person name="Gong Y."/>
            <person name="Li W."/>
            <person name="Zhang P."/>
        </authorList>
    </citation>
    <scope>NUCLEOTIDE SEQUENCE [LARGE SCALE GENOMIC DNA]</scope>
    <source>
        <strain evidence="2">DYQJB</strain>
        <tissue evidence="2">Leaf</tissue>
    </source>
</reference>
<evidence type="ECO:0000313" key="3">
    <source>
        <dbReference type="Proteomes" id="UP001603857"/>
    </source>
</evidence>
<name>A0ABD1NL46_9FABA</name>
<dbReference type="Gene3D" id="3.40.50.2000">
    <property type="entry name" value="Glycogen Phosphorylase B"/>
    <property type="match status" value="1"/>
</dbReference>
<feature type="compositionally biased region" description="Basic residues" evidence="1">
    <location>
        <begin position="184"/>
        <end position="200"/>
    </location>
</feature>